<dbReference type="InterPro" id="IPR046036">
    <property type="entry name" value="DUF5994"/>
</dbReference>
<proteinExistence type="predicted"/>
<feature type="region of interest" description="Disordered" evidence="1">
    <location>
        <begin position="146"/>
        <end position="212"/>
    </location>
</feature>
<sequence>MAPHVENQVDVLSPPIPPKSRLSLDSALGRGGILGGGWWPHSRDAGSELPNLISLLNPQVGVVVRLGVDARDWDDIPRRMTVGGHRVGVGWFADLNHKIIVTRGPQDHILLLVVPPHAATDAAESALTMASIGRRSIRPEEILASVGIQNEARADPPRAVPEEDDHPREPGIATDAARPMMTEDARRGEIGRRLDDGAPSRPSPRSSRADHV</sequence>
<gene>
    <name evidence="2" type="ORF">GCM10023191_057570</name>
</gene>
<name>A0ABP8QIK2_9ACTN</name>
<evidence type="ECO:0000313" key="2">
    <source>
        <dbReference type="EMBL" id="GAA4504002.1"/>
    </source>
</evidence>
<feature type="compositionally biased region" description="Basic and acidic residues" evidence="1">
    <location>
        <begin position="181"/>
        <end position="198"/>
    </location>
</feature>
<evidence type="ECO:0000313" key="3">
    <source>
        <dbReference type="Proteomes" id="UP001500503"/>
    </source>
</evidence>
<evidence type="ECO:0000256" key="1">
    <source>
        <dbReference type="SAM" id="MobiDB-lite"/>
    </source>
</evidence>
<protein>
    <submittedName>
        <fullName evidence="2">Uncharacterized protein</fullName>
    </submittedName>
</protein>
<reference evidence="3" key="1">
    <citation type="journal article" date="2019" name="Int. J. Syst. Evol. Microbiol.">
        <title>The Global Catalogue of Microorganisms (GCM) 10K type strain sequencing project: providing services to taxonomists for standard genome sequencing and annotation.</title>
        <authorList>
            <consortium name="The Broad Institute Genomics Platform"/>
            <consortium name="The Broad Institute Genome Sequencing Center for Infectious Disease"/>
            <person name="Wu L."/>
            <person name="Ma J."/>
        </authorList>
    </citation>
    <scope>NUCLEOTIDE SEQUENCE [LARGE SCALE GENOMIC DNA]</scope>
    <source>
        <strain evidence="3">JCM 17933</strain>
    </source>
</reference>
<dbReference type="Pfam" id="PF19457">
    <property type="entry name" value="DUF5994"/>
    <property type="match status" value="1"/>
</dbReference>
<dbReference type="Proteomes" id="UP001500503">
    <property type="component" value="Unassembled WGS sequence"/>
</dbReference>
<accession>A0ABP8QIK2</accession>
<comment type="caution">
    <text evidence="2">The sequence shown here is derived from an EMBL/GenBank/DDBJ whole genome shotgun (WGS) entry which is preliminary data.</text>
</comment>
<dbReference type="EMBL" id="BAABHF010000034">
    <property type="protein sequence ID" value="GAA4504002.1"/>
    <property type="molecule type" value="Genomic_DNA"/>
</dbReference>
<keyword evidence="3" id="KW-1185">Reference proteome</keyword>
<dbReference type="RefSeq" id="WP_345469090.1">
    <property type="nucleotide sequence ID" value="NZ_BAABHF010000034.1"/>
</dbReference>
<organism evidence="2 3">
    <name type="scientific">Actinoallomurus oryzae</name>
    <dbReference type="NCBI Taxonomy" id="502180"/>
    <lineage>
        <taxon>Bacteria</taxon>
        <taxon>Bacillati</taxon>
        <taxon>Actinomycetota</taxon>
        <taxon>Actinomycetes</taxon>
        <taxon>Streptosporangiales</taxon>
        <taxon>Thermomonosporaceae</taxon>
        <taxon>Actinoallomurus</taxon>
    </lineage>
</organism>